<proteinExistence type="predicted"/>
<evidence type="ECO:0000259" key="1">
    <source>
        <dbReference type="Pfam" id="PF01844"/>
    </source>
</evidence>
<dbReference type="Proteomes" id="UP001168537">
    <property type="component" value="Unassembled WGS sequence"/>
</dbReference>
<dbReference type="InterPro" id="IPR002711">
    <property type="entry name" value="HNH"/>
</dbReference>
<keyword evidence="2" id="KW-0540">Nuclease</keyword>
<organism evidence="2 3">
    <name type="scientific">Nocardioides abyssi</name>
    <dbReference type="NCBI Taxonomy" id="3058370"/>
    <lineage>
        <taxon>Bacteria</taxon>
        <taxon>Bacillati</taxon>
        <taxon>Actinomycetota</taxon>
        <taxon>Actinomycetes</taxon>
        <taxon>Propionibacteriales</taxon>
        <taxon>Nocardioidaceae</taxon>
        <taxon>Nocardioides</taxon>
    </lineage>
</organism>
<dbReference type="InterPro" id="IPR003615">
    <property type="entry name" value="HNH_nuc"/>
</dbReference>
<dbReference type="GO" id="GO:0004519">
    <property type="term" value="F:endonuclease activity"/>
    <property type="evidence" value="ECO:0007669"/>
    <property type="project" value="UniProtKB-KW"/>
</dbReference>
<dbReference type="EMBL" id="JAUHJR010000091">
    <property type="protein sequence ID" value="MDN4163661.1"/>
    <property type="molecule type" value="Genomic_DNA"/>
</dbReference>
<keyword evidence="2" id="KW-0378">Hydrolase</keyword>
<evidence type="ECO:0000313" key="3">
    <source>
        <dbReference type="Proteomes" id="UP001168537"/>
    </source>
</evidence>
<comment type="caution">
    <text evidence="2">The sequence shown here is derived from an EMBL/GenBank/DDBJ whole genome shotgun (WGS) entry which is preliminary data.</text>
</comment>
<feature type="domain" description="HNH" evidence="1">
    <location>
        <begin position="3"/>
        <end position="34"/>
    </location>
</feature>
<dbReference type="Pfam" id="PF01844">
    <property type="entry name" value="HNH"/>
    <property type="match status" value="1"/>
</dbReference>
<accession>A0ABT8F099</accession>
<evidence type="ECO:0000313" key="2">
    <source>
        <dbReference type="EMBL" id="MDN4163661.1"/>
    </source>
</evidence>
<name>A0ABT8F099_9ACTN</name>
<keyword evidence="3" id="KW-1185">Reference proteome</keyword>
<reference evidence="2" key="1">
    <citation type="submission" date="2023-06" db="EMBL/GenBank/DDBJ databases">
        <title>Draft genome sequence of Nocardioides sp. SOB72.</title>
        <authorList>
            <person name="Zhang G."/>
        </authorList>
    </citation>
    <scope>NUCLEOTIDE SEQUENCE</scope>
    <source>
        <strain evidence="2">SOB72</strain>
    </source>
</reference>
<dbReference type="CDD" id="cd00085">
    <property type="entry name" value="HNHc"/>
    <property type="match status" value="1"/>
</dbReference>
<gene>
    <name evidence="2" type="ORF">QWY29_20040</name>
</gene>
<protein>
    <submittedName>
        <fullName evidence="2">HNH endonuclease signature motif containing protein</fullName>
    </submittedName>
</protein>
<sequence length="72" mass="8599">MGTCERPFAWSEIHHLIPWARGGDTDLDAIPLCSWHHHRAHDPRWHLTQHPLRGWELRARERRSRRPGRPQG</sequence>
<keyword evidence="2" id="KW-0255">Endonuclease</keyword>